<dbReference type="Pfam" id="PF19650">
    <property type="entry name" value="DUF6153"/>
    <property type="match status" value="1"/>
</dbReference>
<proteinExistence type="predicted"/>
<protein>
    <submittedName>
        <fullName evidence="1">DUF6153 family protein</fullName>
    </submittedName>
</protein>
<evidence type="ECO:0000313" key="2">
    <source>
        <dbReference type="Proteomes" id="UP001550739"/>
    </source>
</evidence>
<gene>
    <name evidence="1" type="ORF">AB0E89_36515</name>
</gene>
<dbReference type="Proteomes" id="UP001550739">
    <property type="component" value="Unassembled WGS sequence"/>
</dbReference>
<evidence type="ECO:0000313" key="1">
    <source>
        <dbReference type="EMBL" id="MEU3785985.1"/>
    </source>
</evidence>
<dbReference type="EMBL" id="JBEZVE010000024">
    <property type="protein sequence ID" value="MEU3785985.1"/>
    <property type="molecule type" value="Genomic_DNA"/>
</dbReference>
<name>A0ABV2ZV98_9ACTN</name>
<accession>A0ABV2ZV98</accession>
<dbReference type="InterPro" id="IPR046151">
    <property type="entry name" value="DUF6153"/>
</dbReference>
<keyword evidence="2" id="KW-1185">Reference proteome</keyword>
<organism evidence="1 2">
    <name type="scientific">Streptomyces sp. 900129855</name>
    <dbReference type="NCBI Taxonomy" id="3155129"/>
    <lineage>
        <taxon>Bacteria</taxon>
        <taxon>Bacillati</taxon>
        <taxon>Actinomycetota</taxon>
        <taxon>Actinomycetes</taxon>
        <taxon>Kitasatosporales</taxon>
        <taxon>Streptomycetaceae</taxon>
        <taxon>Streptomyces</taxon>
    </lineage>
</organism>
<sequence length="149" mass="15178">MTVREWPRHGTGGAARWVRGLLVTLCAVVAVLLHHGLCDAPVTAMPTAGPHAMAAPVPVPAAQPRTGPPATGPAAHVAPVAHGSDGAACPSMDMQVCMSAGVNAVQLTAPPESPMAAFPVRTAELTSVDIARSVHRAPPDLSLLSLLRI</sequence>
<comment type="caution">
    <text evidence="1">The sequence shown here is derived from an EMBL/GenBank/DDBJ whole genome shotgun (WGS) entry which is preliminary data.</text>
</comment>
<reference evidence="1 2" key="1">
    <citation type="submission" date="2024-06" db="EMBL/GenBank/DDBJ databases">
        <title>The Natural Products Discovery Center: Release of the First 8490 Sequenced Strains for Exploring Actinobacteria Biosynthetic Diversity.</title>
        <authorList>
            <person name="Kalkreuter E."/>
            <person name="Kautsar S.A."/>
            <person name="Yang D."/>
            <person name="Bader C.D."/>
            <person name="Teijaro C.N."/>
            <person name="Fluegel L."/>
            <person name="Davis C.M."/>
            <person name="Simpson J.R."/>
            <person name="Lauterbach L."/>
            <person name="Steele A.D."/>
            <person name="Gui C."/>
            <person name="Meng S."/>
            <person name="Li G."/>
            <person name="Viehrig K."/>
            <person name="Ye F."/>
            <person name="Su P."/>
            <person name="Kiefer A.F."/>
            <person name="Nichols A."/>
            <person name="Cepeda A.J."/>
            <person name="Yan W."/>
            <person name="Fan B."/>
            <person name="Jiang Y."/>
            <person name="Adhikari A."/>
            <person name="Zheng C.-J."/>
            <person name="Schuster L."/>
            <person name="Cowan T.M."/>
            <person name="Smanski M.J."/>
            <person name="Chevrette M.G."/>
            <person name="De Carvalho L.P.S."/>
            <person name="Shen B."/>
        </authorList>
    </citation>
    <scope>NUCLEOTIDE SEQUENCE [LARGE SCALE GENOMIC DNA]</scope>
    <source>
        <strain evidence="1 2">NPDC033843</strain>
    </source>
</reference>
<dbReference type="RefSeq" id="WP_334575832.1">
    <property type="nucleotide sequence ID" value="NZ_JBEZVE010000024.1"/>
</dbReference>